<evidence type="ECO:0000256" key="1">
    <source>
        <dbReference type="ARBA" id="ARBA00010886"/>
    </source>
</evidence>
<accession>E4Z5Q0</accession>
<evidence type="ECO:0000256" key="8">
    <source>
        <dbReference type="ARBA" id="ARBA00047899"/>
    </source>
</evidence>
<evidence type="ECO:0000256" key="2">
    <source>
        <dbReference type="ARBA" id="ARBA00012513"/>
    </source>
</evidence>
<keyword evidence="4" id="KW-0808">Transferase</keyword>
<dbReference type="InterPro" id="IPR000719">
    <property type="entry name" value="Prot_kinase_dom"/>
</dbReference>
<evidence type="ECO:0000256" key="9">
    <source>
        <dbReference type="ARBA" id="ARBA00048679"/>
    </source>
</evidence>
<dbReference type="Gene3D" id="1.10.510.10">
    <property type="entry name" value="Transferase(Phosphotransferase) domain 1"/>
    <property type="match status" value="1"/>
</dbReference>
<feature type="domain" description="Protein kinase" evidence="11">
    <location>
        <begin position="1"/>
        <end position="288"/>
    </location>
</feature>
<evidence type="ECO:0000256" key="3">
    <source>
        <dbReference type="ARBA" id="ARBA00022527"/>
    </source>
</evidence>
<dbReference type="InterPro" id="IPR008271">
    <property type="entry name" value="Ser/Thr_kinase_AS"/>
</dbReference>
<feature type="compositionally biased region" description="Basic and acidic residues" evidence="10">
    <location>
        <begin position="306"/>
        <end position="317"/>
    </location>
</feature>
<dbReference type="PROSITE" id="PS00108">
    <property type="entry name" value="PROTEIN_KINASE_ST"/>
    <property type="match status" value="1"/>
</dbReference>
<dbReference type="GO" id="GO:0005524">
    <property type="term" value="F:ATP binding"/>
    <property type="evidence" value="ECO:0007669"/>
    <property type="project" value="UniProtKB-KW"/>
</dbReference>
<keyword evidence="7" id="KW-0067">ATP-binding</keyword>
<dbReference type="PANTHER" id="PTHR44899">
    <property type="entry name" value="CAMK FAMILY PROTEIN KINASE"/>
    <property type="match status" value="1"/>
</dbReference>
<comment type="catalytic activity">
    <reaction evidence="9">
        <text>L-seryl-[protein] + ATP = O-phospho-L-seryl-[protein] + ADP + H(+)</text>
        <dbReference type="Rhea" id="RHEA:17989"/>
        <dbReference type="Rhea" id="RHEA-COMP:9863"/>
        <dbReference type="Rhea" id="RHEA-COMP:11604"/>
        <dbReference type="ChEBI" id="CHEBI:15378"/>
        <dbReference type="ChEBI" id="CHEBI:29999"/>
        <dbReference type="ChEBI" id="CHEBI:30616"/>
        <dbReference type="ChEBI" id="CHEBI:83421"/>
        <dbReference type="ChEBI" id="CHEBI:456216"/>
        <dbReference type="EC" id="2.7.11.1"/>
    </reaction>
</comment>
<dbReference type="PANTHER" id="PTHR44899:SF3">
    <property type="entry name" value="SERINE_THREONINE-PROTEIN KINASE NEK1"/>
    <property type="match status" value="1"/>
</dbReference>
<dbReference type="GO" id="GO:0004674">
    <property type="term" value="F:protein serine/threonine kinase activity"/>
    <property type="evidence" value="ECO:0007669"/>
    <property type="project" value="UniProtKB-KW"/>
</dbReference>
<comment type="similarity">
    <text evidence="1">Belongs to the protein kinase superfamily. NEK Ser/Thr protein kinase family. NIMA subfamily.</text>
</comment>
<comment type="catalytic activity">
    <reaction evidence="8">
        <text>L-threonyl-[protein] + ATP = O-phospho-L-threonyl-[protein] + ADP + H(+)</text>
        <dbReference type="Rhea" id="RHEA:46608"/>
        <dbReference type="Rhea" id="RHEA-COMP:11060"/>
        <dbReference type="Rhea" id="RHEA-COMP:11605"/>
        <dbReference type="ChEBI" id="CHEBI:15378"/>
        <dbReference type="ChEBI" id="CHEBI:30013"/>
        <dbReference type="ChEBI" id="CHEBI:30616"/>
        <dbReference type="ChEBI" id="CHEBI:61977"/>
        <dbReference type="ChEBI" id="CHEBI:456216"/>
        <dbReference type="EC" id="2.7.11.1"/>
    </reaction>
</comment>
<gene>
    <name evidence="12" type="ORF">GSOID_T00026767001</name>
</gene>
<evidence type="ECO:0000256" key="7">
    <source>
        <dbReference type="ARBA" id="ARBA00022840"/>
    </source>
</evidence>
<feature type="region of interest" description="Disordered" evidence="10">
    <location>
        <begin position="299"/>
        <end position="340"/>
    </location>
</feature>
<dbReference type="PROSITE" id="PS50011">
    <property type="entry name" value="PROTEIN_KINASE_DOM"/>
    <property type="match status" value="1"/>
</dbReference>
<dbReference type="Pfam" id="PF00069">
    <property type="entry name" value="Pkinase"/>
    <property type="match status" value="1"/>
</dbReference>
<dbReference type="InterPro" id="IPR011009">
    <property type="entry name" value="Kinase-like_dom_sf"/>
</dbReference>
<feature type="compositionally biased region" description="Low complexity" evidence="10">
    <location>
        <begin position="318"/>
        <end position="340"/>
    </location>
</feature>
<name>E4Z5Q0_OIKDI</name>
<evidence type="ECO:0000313" key="12">
    <source>
        <dbReference type="EMBL" id="CBY43028.1"/>
    </source>
</evidence>
<sequence length="340" mass="38094">SRKKNIQKGLFHRVSNGQISINRLLGVLFEYEGVFAIWSAHQSVFLAEAKDSDDLVAIKEVAISKKIEKLSIFREIDVMRTFDHKNVLRCLSYDASEARVRIILEYCPLGSLADLITRTKESESSLAESEVCDFGRQIASALNYIHDLKVLHRDLKPDNIMVTSGNLLKICDFGVCRVLQDGESKANSAKTFVGTIQYCAPELLQNAAYGPPGDIWGLGTILVELATLGKPFGESDAFLAICNRISKGAFRPLPESYSWKFRSTIQRILQIEPKNRPTTDELLKYPLFIQSDTEVEEYYEEDFDESSSHSDISDNHDSSQISSSIDSSCSSSDYSFNNDS</sequence>
<dbReference type="SMART" id="SM00220">
    <property type="entry name" value="S_TKc"/>
    <property type="match status" value="1"/>
</dbReference>
<reference evidence="12" key="1">
    <citation type="journal article" date="2010" name="Science">
        <title>Plasticity of animal genome architecture unmasked by rapid evolution of a pelagic tunicate.</title>
        <authorList>
            <person name="Denoeud F."/>
            <person name="Henriet S."/>
            <person name="Mungpakdee S."/>
            <person name="Aury J.M."/>
            <person name="Da Silva C."/>
            <person name="Brinkmann H."/>
            <person name="Mikhaleva J."/>
            <person name="Olsen L.C."/>
            <person name="Jubin C."/>
            <person name="Canestro C."/>
            <person name="Bouquet J.M."/>
            <person name="Danks G."/>
            <person name="Poulain J."/>
            <person name="Campsteijn C."/>
            <person name="Adamski M."/>
            <person name="Cross I."/>
            <person name="Yadetie F."/>
            <person name="Muffato M."/>
            <person name="Louis A."/>
            <person name="Butcher S."/>
            <person name="Tsagkogeorga G."/>
            <person name="Konrad A."/>
            <person name="Singh S."/>
            <person name="Jensen M.F."/>
            <person name="Cong E.H."/>
            <person name="Eikeseth-Otteraa H."/>
            <person name="Noel B."/>
            <person name="Anthouard V."/>
            <person name="Porcel B.M."/>
            <person name="Kachouri-Lafond R."/>
            <person name="Nishino A."/>
            <person name="Ugolini M."/>
            <person name="Chourrout P."/>
            <person name="Nishida H."/>
            <person name="Aasland R."/>
            <person name="Huzurbazar S."/>
            <person name="Westhof E."/>
            <person name="Delsuc F."/>
            <person name="Lehrach H."/>
            <person name="Reinhardt R."/>
            <person name="Weissenbach J."/>
            <person name="Roy S.W."/>
            <person name="Artiguenave F."/>
            <person name="Postlethwait J.H."/>
            <person name="Manak J.R."/>
            <person name="Thompson E.M."/>
            <person name="Jaillon O."/>
            <person name="Du Pasquier L."/>
            <person name="Boudinot P."/>
            <person name="Liberles D.A."/>
            <person name="Volff J.N."/>
            <person name="Philippe H."/>
            <person name="Lenhard B."/>
            <person name="Roest Crollius H."/>
            <person name="Wincker P."/>
            <person name="Chourrout D."/>
        </authorList>
    </citation>
    <scope>NUCLEOTIDE SEQUENCE [LARGE SCALE GENOMIC DNA]</scope>
</reference>
<protein>
    <recommendedName>
        <fullName evidence="2">non-specific serine/threonine protein kinase</fullName>
        <ecNumber evidence="2">2.7.11.1</ecNumber>
    </recommendedName>
</protein>
<keyword evidence="5" id="KW-0547">Nucleotide-binding</keyword>
<evidence type="ECO:0000259" key="11">
    <source>
        <dbReference type="PROSITE" id="PS50011"/>
    </source>
</evidence>
<organism evidence="12">
    <name type="scientific">Oikopleura dioica</name>
    <name type="common">Tunicate</name>
    <dbReference type="NCBI Taxonomy" id="34765"/>
    <lineage>
        <taxon>Eukaryota</taxon>
        <taxon>Metazoa</taxon>
        <taxon>Chordata</taxon>
        <taxon>Tunicata</taxon>
        <taxon>Appendicularia</taxon>
        <taxon>Copelata</taxon>
        <taxon>Oikopleuridae</taxon>
        <taxon>Oikopleura</taxon>
    </lineage>
</organism>
<dbReference type="Proteomes" id="UP000011014">
    <property type="component" value="Unassembled WGS sequence"/>
</dbReference>
<keyword evidence="6" id="KW-0418">Kinase</keyword>
<dbReference type="EC" id="2.7.11.1" evidence="2"/>
<feature type="non-terminal residue" evidence="12">
    <location>
        <position position="1"/>
    </location>
</feature>
<evidence type="ECO:0000256" key="10">
    <source>
        <dbReference type="SAM" id="MobiDB-lite"/>
    </source>
</evidence>
<dbReference type="AlphaFoldDB" id="E4Z5Q0"/>
<evidence type="ECO:0000256" key="5">
    <source>
        <dbReference type="ARBA" id="ARBA00022741"/>
    </source>
</evidence>
<dbReference type="InterPro" id="IPR051131">
    <property type="entry name" value="NEK_Ser/Thr_kinase_NIMA"/>
</dbReference>
<dbReference type="EMBL" id="FN657757">
    <property type="protein sequence ID" value="CBY43028.1"/>
    <property type="molecule type" value="Genomic_DNA"/>
</dbReference>
<dbReference type="SUPFAM" id="SSF56112">
    <property type="entry name" value="Protein kinase-like (PK-like)"/>
    <property type="match status" value="1"/>
</dbReference>
<proteinExistence type="inferred from homology"/>
<evidence type="ECO:0000256" key="4">
    <source>
        <dbReference type="ARBA" id="ARBA00022679"/>
    </source>
</evidence>
<evidence type="ECO:0000256" key="6">
    <source>
        <dbReference type="ARBA" id="ARBA00022777"/>
    </source>
</evidence>
<keyword evidence="3" id="KW-0723">Serine/threonine-protein kinase</keyword>